<evidence type="ECO:0000256" key="7">
    <source>
        <dbReference type="ARBA" id="ARBA00023136"/>
    </source>
</evidence>
<evidence type="ECO:0000256" key="10">
    <source>
        <dbReference type="PROSITE-ProRule" id="PRU01360"/>
    </source>
</evidence>
<dbReference type="InterPro" id="IPR036942">
    <property type="entry name" value="Beta-barrel_TonB_sf"/>
</dbReference>
<reference evidence="14 15" key="1">
    <citation type="journal article" date="2015" name="Int. J. Syst. Evol. Microbiol.">
        <title>Carboxylicivirga linearis sp. nov., isolated from a sea cucumber culture pond.</title>
        <authorList>
            <person name="Wang F.Q."/>
            <person name="Zhou Y.X."/>
            <person name="Lin X.Z."/>
            <person name="Chen G.J."/>
            <person name="Du Z.J."/>
        </authorList>
    </citation>
    <scope>NUCLEOTIDE SEQUENCE [LARGE SCALE GENOMIC DNA]</scope>
    <source>
        <strain evidence="14 15">FB218</strain>
    </source>
</reference>
<gene>
    <name evidence="14" type="ORF">KEM10_04030</name>
</gene>
<dbReference type="InterPro" id="IPR037066">
    <property type="entry name" value="Plug_dom_sf"/>
</dbReference>
<sequence>MYRTIVVGLLIFGMSFFAYAEGEFRDSVLVEEVQIDAPRKKHFIEGYNYKEITDKLLKNFANRTLGELLQYSSGLNIRSNGSPGALSSISFRGLGSSQTQVNWNGFPVNSVTLGSADLSNIPLASGQSVGIATGVAGASYGSGAIGGAINIDWKSNQTDAPNALINLATGSMGTFKGAAGYQVQASKLQLSGTVWGDISDGDFTYYDAIKQDEFKRQNADYHQMGVQQYFSFKNSNYSELKGGIWAQAKDLNLPSIEGASLDNYENQKDSTLRIFLHYKKLFTIGVLNAKAAWFYADQHYIKKTKPDDDFYATESRIKSKTWFADGSYRVYLPYHLSFDFGFAYQYTTAIVDAYGGDQHEQVLGLIPGLKYDNKALKVNLLVRKDWANTVNSNVLINLGVDYELIQNQLNVRGAYSQKFRRPTFNDLYWIPGGNPDLQPESGYSIETGLVYKKQSDLFGLFSFDLGFYYSPIDNMIVWRPEGATWYANNYRNVLSRGIDFRLDHSITGSALNWHNVISVSYNKATIESSADGRNEGRPLYYAPEWISNVNSSISHNSGYSLDFGFRTASKSYFDDSKKYLDPYWIINLNLAKEINFGKNKFATMINVDNLFNHRYQTVRSYPMPGRIWQVNLKYSFNN</sequence>
<feature type="domain" description="TonB-dependent receptor plug" evidence="13">
    <location>
        <begin position="51"/>
        <end position="148"/>
    </location>
</feature>
<dbReference type="PANTHER" id="PTHR30069:SF29">
    <property type="entry name" value="HEMOGLOBIN AND HEMOGLOBIN-HAPTOGLOBIN-BINDING PROTEIN 1-RELATED"/>
    <property type="match status" value="1"/>
</dbReference>
<keyword evidence="4 10" id="KW-0812">Transmembrane</keyword>
<keyword evidence="9 10" id="KW-0998">Cell outer membrane</keyword>
<dbReference type="Gene3D" id="2.40.170.20">
    <property type="entry name" value="TonB-dependent receptor, beta-barrel domain"/>
    <property type="match status" value="1"/>
</dbReference>
<dbReference type="Pfam" id="PF00593">
    <property type="entry name" value="TonB_dep_Rec_b-barrel"/>
    <property type="match status" value="1"/>
</dbReference>
<dbReference type="Proteomes" id="UP000708576">
    <property type="component" value="Unassembled WGS sequence"/>
</dbReference>
<dbReference type="SUPFAM" id="SSF56935">
    <property type="entry name" value="Porins"/>
    <property type="match status" value="1"/>
</dbReference>
<feature type="domain" description="TonB-dependent receptor-like beta-barrel" evidence="12">
    <location>
        <begin position="189"/>
        <end position="610"/>
    </location>
</feature>
<name>A0ABS5JRA8_9BACT</name>
<comment type="caution">
    <text evidence="14">The sequence shown here is derived from an EMBL/GenBank/DDBJ whole genome shotgun (WGS) entry which is preliminary data.</text>
</comment>
<keyword evidence="3 10" id="KW-1134">Transmembrane beta strand</keyword>
<dbReference type="PROSITE" id="PS52016">
    <property type="entry name" value="TONB_DEPENDENT_REC_3"/>
    <property type="match status" value="1"/>
</dbReference>
<proteinExistence type="inferred from homology"/>
<accession>A0ABS5JRA8</accession>
<evidence type="ECO:0000256" key="2">
    <source>
        <dbReference type="ARBA" id="ARBA00022448"/>
    </source>
</evidence>
<keyword evidence="7 10" id="KW-0472">Membrane</keyword>
<dbReference type="InterPro" id="IPR012910">
    <property type="entry name" value="Plug_dom"/>
</dbReference>
<evidence type="ECO:0000259" key="13">
    <source>
        <dbReference type="Pfam" id="PF07715"/>
    </source>
</evidence>
<dbReference type="Gene3D" id="2.170.130.10">
    <property type="entry name" value="TonB-dependent receptor, plug domain"/>
    <property type="match status" value="1"/>
</dbReference>
<comment type="similarity">
    <text evidence="10 11">Belongs to the TonB-dependent receptor family.</text>
</comment>
<keyword evidence="5" id="KW-0732">Signal</keyword>
<evidence type="ECO:0000256" key="9">
    <source>
        <dbReference type="ARBA" id="ARBA00023237"/>
    </source>
</evidence>
<evidence type="ECO:0000256" key="6">
    <source>
        <dbReference type="ARBA" id="ARBA00023077"/>
    </source>
</evidence>
<evidence type="ECO:0000259" key="12">
    <source>
        <dbReference type="Pfam" id="PF00593"/>
    </source>
</evidence>
<protein>
    <submittedName>
        <fullName evidence="14">TonB-dependent receptor</fullName>
    </submittedName>
</protein>
<dbReference type="InterPro" id="IPR000531">
    <property type="entry name" value="Beta-barrel_TonB"/>
</dbReference>
<keyword evidence="6 11" id="KW-0798">TonB box</keyword>
<dbReference type="EMBL" id="JAGUCO010000002">
    <property type="protein sequence ID" value="MBS2097435.1"/>
    <property type="molecule type" value="Genomic_DNA"/>
</dbReference>
<organism evidence="14 15">
    <name type="scientific">Carboxylicivirga linearis</name>
    <dbReference type="NCBI Taxonomy" id="1628157"/>
    <lineage>
        <taxon>Bacteria</taxon>
        <taxon>Pseudomonadati</taxon>
        <taxon>Bacteroidota</taxon>
        <taxon>Bacteroidia</taxon>
        <taxon>Marinilabiliales</taxon>
        <taxon>Marinilabiliaceae</taxon>
        <taxon>Carboxylicivirga</taxon>
    </lineage>
</organism>
<evidence type="ECO:0000313" key="15">
    <source>
        <dbReference type="Proteomes" id="UP000708576"/>
    </source>
</evidence>
<dbReference type="PANTHER" id="PTHR30069">
    <property type="entry name" value="TONB-DEPENDENT OUTER MEMBRANE RECEPTOR"/>
    <property type="match status" value="1"/>
</dbReference>
<keyword evidence="15" id="KW-1185">Reference proteome</keyword>
<dbReference type="InterPro" id="IPR039426">
    <property type="entry name" value="TonB-dep_rcpt-like"/>
</dbReference>
<evidence type="ECO:0000256" key="8">
    <source>
        <dbReference type="ARBA" id="ARBA00023170"/>
    </source>
</evidence>
<evidence type="ECO:0000313" key="14">
    <source>
        <dbReference type="EMBL" id="MBS2097435.1"/>
    </source>
</evidence>
<dbReference type="Pfam" id="PF07715">
    <property type="entry name" value="Plug"/>
    <property type="match status" value="1"/>
</dbReference>
<evidence type="ECO:0000256" key="1">
    <source>
        <dbReference type="ARBA" id="ARBA00004571"/>
    </source>
</evidence>
<evidence type="ECO:0000256" key="4">
    <source>
        <dbReference type="ARBA" id="ARBA00022692"/>
    </source>
</evidence>
<keyword evidence="8 14" id="KW-0675">Receptor</keyword>
<evidence type="ECO:0000256" key="5">
    <source>
        <dbReference type="ARBA" id="ARBA00022729"/>
    </source>
</evidence>
<comment type="subcellular location">
    <subcellularLocation>
        <location evidence="1 10">Cell outer membrane</location>
        <topology evidence="1 10">Multi-pass membrane protein</topology>
    </subcellularLocation>
</comment>
<keyword evidence="2 10" id="KW-0813">Transport</keyword>
<dbReference type="RefSeq" id="WP_212213826.1">
    <property type="nucleotide sequence ID" value="NZ_JAGUCO010000002.1"/>
</dbReference>
<evidence type="ECO:0000256" key="3">
    <source>
        <dbReference type="ARBA" id="ARBA00022452"/>
    </source>
</evidence>
<evidence type="ECO:0000256" key="11">
    <source>
        <dbReference type="RuleBase" id="RU003357"/>
    </source>
</evidence>